<evidence type="ECO:0000313" key="4">
    <source>
        <dbReference type="Proteomes" id="UP000179812"/>
    </source>
</evidence>
<organism evidence="3 4">
    <name type="scientific">Candidatus Shapirobacteria bacterium RIFOXYB1_FULL_38_38</name>
    <dbReference type="NCBI Taxonomy" id="1802151"/>
    <lineage>
        <taxon>Bacteria</taxon>
        <taxon>Candidatus Shapironibacteriota</taxon>
    </lineage>
</organism>
<sequence>MNEYLPKALINGVECFGAKKLIERLLDQDIGVIGLGRGLLIEDKRDKWEERGDLNEVEDKLSYVFDFKGERKVWDKAGDDGAKLVVILSNFDDWQETEEALKNSGTNWRLVVGWGVYGLGMRDDDLIAKVVREAVRNESLSLPQENRALRLLAIDDFIEVVLRACFLSGTEGEVFEVAGEEVRSEKIAEILVSEAKMTKVELKGYKGEINNLDKVRAEAVWSKLRWKPEFEFKDGVKELLQYYFSRMDEENRTLKKSLKIKKNKVLPKFEVEVEEVEEVVEVEEEEVLEKVKEEVEVVVPKEPEEPEEMEELVPLKIWKKNKEELIRLQQAELTKEKEEEEKPEEEEVVEEVEENDVGVVEIKEIKEVKLEKSKPMRRLRKKVDWMGMKIYGIFLVAILLLLMLVGPVKWVWVTKRAVDVATGFPGLVNAAKQDENEMVKDLEESVIKVRETQESLDAWGLKKLAIFRNFDSGLRVVADLLDLEKESVRVLRLGENMAEGVMGEGEVEWESSIGELEKELTILESKAGILQARLGGDWNWLSRDWRQKLSKGMIVLEELRGYLGTGKRSLAFLPEILGVNNGRKEYLMLFQNEMELRPSGGFIGSYGILTFEGGKLINLEIKDIYAADGQLKGHVEPPWEIRDILGEGGWYMRDANWRASFPVVAADLQWFLEKETGRKVDGVIGVDLASVGEILGVTGEIYVPDFKEKVGKDNLYEQAEFYSENQFFPGSNQKESFLGTLGKQLYEDIKALKGMKRVELIKAMVDMLESNDIQIALNDKNAGMEVARLGWDGSLFNNSCEGDCLADYLYIVEANLGVNKANYFLYRNIEQLVEISLGAVSRVVKINYENTAKNSNWPGGDYKNYMRVYLPKDVNLSQVSIYDGNDPSSKKIYMPNELKIAQVAGKKEVGFLMTVPVTKKRVVEIRYTSNIDLSNKNKFSYMNYIQRQPGYGQTGFVALVNYPEGWGPAQVQPVASVINNKLLFNQKLEKDIKIGVEIIK</sequence>
<keyword evidence="2" id="KW-1133">Transmembrane helix</keyword>
<name>A0A1F7SV76_9BACT</name>
<evidence type="ECO:0000256" key="1">
    <source>
        <dbReference type="SAM" id="Coils"/>
    </source>
</evidence>
<feature type="transmembrane region" description="Helical" evidence="2">
    <location>
        <begin position="390"/>
        <end position="412"/>
    </location>
</feature>
<evidence type="ECO:0000313" key="3">
    <source>
        <dbReference type="EMBL" id="OGL57699.1"/>
    </source>
</evidence>
<dbReference type="Proteomes" id="UP000179812">
    <property type="component" value="Unassembled WGS sequence"/>
</dbReference>
<dbReference type="InterPro" id="IPR025101">
    <property type="entry name" value="DUF4012"/>
</dbReference>
<dbReference type="InterPro" id="IPR036291">
    <property type="entry name" value="NAD(P)-bd_dom_sf"/>
</dbReference>
<dbReference type="Gene3D" id="3.90.25.10">
    <property type="entry name" value="UDP-galactose 4-epimerase, domain 1"/>
    <property type="match status" value="1"/>
</dbReference>
<comment type="caution">
    <text evidence="3">The sequence shown here is derived from an EMBL/GenBank/DDBJ whole genome shotgun (WGS) entry which is preliminary data.</text>
</comment>
<dbReference type="SUPFAM" id="SSF51735">
    <property type="entry name" value="NAD(P)-binding Rossmann-fold domains"/>
    <property type="match status" value="1"/>
</dbReference>
<proteinExistence type="predicted"/>
<accession>A0A1F7SV76</accession>
<feature type="coiled-coil region" evidence="1">
    <location>
        <begin position="266"/>
        <end position="293"/>
    </location>
</feature>
<feature type="coiled-coil region" evidence="1">
    <location>
        <begin position="319"/>
        <end position="355"/>
    </location>
</feature>
<gene>
    <name evidence="3" type="ORF">A2367_01005</name>
</gene>
<dbReference type="AlphaFoldDB" id="A0A1F7SV76"/>
<evidence type="ECO:0008006" key="5">
    <source>
        <dbReference type="Google" id="ProtNLM"/>
    </source>
</evidence>
<reference evidence="3 4" key="1">
    <citation type="journal article" date="2016" name="Nat. Commun.">
        <title>Thousands of microbial genomes shed light on interconnected biogeochemical processes in an aquifer system.</title>
        <authorList>
            <person name="Anantharaman K."/>
            <person name="Brown C.T."/>
            <person name="Hug L.A."/>
            <person name="Sharon I."/>
            <person name="Castelle C.J."/>
            <person name="Probst A.J."/>
            <person name="Thomas B.C."/>
            <person name="Singh A."/>
            <person name="Wilkins M.J."/>
            <person name="Karaoz U."/>
            <person name="Brodie E.L."/>
            <person name="Williams K.H."/>
            <person name="Hubbard S.S."/>
            <person name="Banfield J.F."/>
        </authorList>
    </citation>
    <scope>NUCLEOTIDE SEQUENCE [LARGE SCALE GENOMIC DNA]</scope>
</reference>
<dbReference type="Pfam" id="PF13196">
    <property type="entry name" value="DUF4012"/>
    <property type="match status" value="1"/>
</dbReference>
<dbReference type="Gene3D" id="3.40.50.720">
    <property type="entry name" value="NAD(P)-binding Rossmann-like Domain"/>
    <property type="match status" value="1"/>
</dbReference>
<protein>
    <recommendedName>
        <fullName evidence="5">DUF4012 domain-containing protein</fullName>
    </recommendedName>
</protein>
<evidence type="ECO:0000256" key="2">
    <source>
        <dbReference type="SAM" id="Phobius"/>
    </source>
</evidence>
<keyword evidence="2" id="KW-0812">Transmembrane</keyword>
<dbReference type="EMBL" id="MGDL01000007">
    <property type="protein sequence ID" value="OGL57699.1"/>
    <property type="molecule type" value="Genomic_DNA"/>
</dbReference>
<keyword evidence="1" id="KW-0175">Coiled coil</keyword>
<keyword evidence="2" id="KW-0472">Membrane</keyword>